<comment type="caution">
    <text evidence="2">The sequence shown here is derived from an EMBL/GenBank/DDBJ whole genome shotgun (WGS) entry which is preliminary data.</text>
</comment>
<accession>A0ABU3LYA8</accession>
<evidence type="ECO:0000259" key="1">
    <source>
        <dbReference type="Pfam" id="PF13649"/>
    </source>
</evidence>
<dbReference type="GO" id="GO:0032259">
    <property type="term" value="P:methylation"/>
    <property type="evidence" value="ECO:0007669"/>
    <property type="project" value="UniProtKB-KW"/>
</dbReference>
<organism evidence="2 3">
    <name type="scientific">Streptomyces justiciae</name>
    <dbReference type="NCBI Taxonomy" id="2780140"/>
    <lineage>
        <taxon>Bacteria</taxon>
        <taxon>Bacillati</taxon>
        <taxon>Actinomycetota</taxon>
        <taxon>Actinomycetes</taxon>
        <taxon>Kitasatosporales</taxon>
        <taxon>Streptomycetaceae</taxon>
        <taxon>Streptomyces</taxon>
    </lineage>
</organism>
<feature type="domain" description="Methyltransferase" evidence="1">
    <location>
        <begin position="61"/>
        <end position="151"/>
    </location>
</feature>
<dbReference type="SUPFAM" id="SSF53335">
    <property type="entry name" value="S-adenosyl-L-methionine-dependent methyltransferases"/>
    <property type="match status" value="1"/>
</dbReference>
<reference evidence="3" key="1">
    <citation type="submission" date="2023-07" db="EMBL/GenBank/DDBJ databases">
        <title>Draft genome sequence of the endophytic actinobacterium Streptomyces justiciae WPN32, a potential antibiotic producer.</title>
        <authorList>
            <person name="Yasawong M."/>
            <person name="Pana W."/>
            <person name="Ganta P."/>
            <person name="Santapan N."/>
            <person name="Songngamsuk T."/>
            <person name="Phatcharaharikarn M."/>
            <person name="Kerdtoob S."/>
            <person name="Nantapong N."/>
        </authorList>
    </citation>
    <scope>NUCLEOTIDE SEQUENCE [LARGE SCALE GENOMIC DNA]</scope>
    <source>
        <strain evidence="3">WPN32</strain>
    </source>
</reference>
<dbReference type="EMBL" id="JAVTLL010000016">
    <property type="protein sequence ID" value="MDT7843761.1"/>
    <property type="molecule type" value="Genomic_DNA"/>
</dbReference>
<dbReference type="InterPro" id="IPR041698">
    <property type="entry name" value="Methyltransf_25"/>
</dbReference>
<evidence type="ECO:0000313" key="2">
    <source>
        <dbReference type="EMBL" id="MDT7843761.1"/>
    </source>
</evidence>
<proteinExistence type="predicted"/>
<dbReference type="Gene3D" id="3.40.50.150">
    <property type="entry name" value="Vaccinia Virus protein VP39"/>
    <property type="match status" value="1"/>
</dbReference>
<dbReference type="InterPro" id="IPR050508">
    <property type="entry name" value="Methyltransf_Superfamily"/>
</dbReference>
<gene>
    <name evidence="2" type="ORF">RQC66_23860</name>
</gene>
<dbReference type="InterPro" id="IPR029063">
    <property type="entry name" value="SAM-dependent_MTases_sf"/>
</dbReference>
<keyword evidence="2" id="KW-0489">Methyltransferase</keyword>
<dbReference type="Proteomes" id="UP001257948">
    <property type="component" value="Unassembled WGS sequence"/>
</dbReference>
<sequence>MTDSDFLNPDAPADFLTRTRVFYDTIAEDYAERFREPSAGAPVDRAMFAAFAELVGPGGAVADLGCGPGRTTAHLRSLGLDVFGLDLSEGMLAIARRENPDLLFVQGSMLELDVADGSLAGTVSWYSSIHTPVDELPTLFSEFARVLTPGGHLLIGFQVGDEPKRHDKPFGHDVILDFQRRQPEFIGGLLEAAGFELVSRTVRAAQGGEFTPQAFLIVRKAMEV</sequence>
<dbReference type="Pfam" id="PF13649">
    <property type="entry name" value="Methyltransf_25"/>
    <property type="match status" value="1"/>
</dbReference>
<dbReference type="RefSeq" id="WP_314203248.1">
    <property type="nucleotide sequence ID" value="NZ_JAVTLL010000016.1"/>
</dbReference>
<keyword evidence="3" id="KW-1185">Reference proteome</keyword>
<keyword evidence="2" id="KW-0808">Transferase</keyword>
<dbReference type="PANTHER" id="PTHR42912">
    <property type="entry name" value="METHYLTRANSFERASE"/>
    <property type="match status" value="1"/>
</dbReference>
<dbReference type="GO" id="GO:0008168">
    <property type="term" value="F:methyltransferase activity"/>
    <property type="evidence" value="ECO:0007669"/>
    <property type="project" value="UniProtKB-KW"/>
</dbReference>
<dbReference type="CDD" id="cd02440">
    <property type="entry name" value="AdoMet_MTases"/>
    <property type="match status" value="1"/>
</dbReference>
<protein>
    <submittedName>
        <fullName evidence="2">Methyltransferase domain-containing protein</fullName>
    </submittedName>
</protein>
<name>A0ABU3LYA8_9ACTN</name>
<evidence type="ECO:0000313" key="3">
    <source>
        <dbReference type="Proteomes" id="UP001257948"/>
    </source>
</evidence>